<keyword evidence="4" id="KW-1185">Reference proteome</keyword>
<evidence type="ECO:0000313" key="5">
    <source>
        <dbReference type="Proteomes" id="UP000271380"/>
    </source>
</evidence>
<evidence type="ECO:0000313" key="2">
    <source>
        <dbReference type="EMBL" id="AKE41680.1"/>
    </source>
</evidence>
<reference evidence="2 4" key="1">
    <citation type="journal article" date="2015" name="Genome Announc.">
        <title>Complete Genome Sequence of Corynebacterium kutscheri DSM 20755, a Corynebacterial Type Strain with Remarkably Low G+C Content of Chromosomal DNA.</title>
        <authorList>
            <person name="Ruckert C."/>
            <person name="Albersmeier A."/>
            <person name="Winkler A."/>
            <person name="Tauch A."/>
        </authorList>
    </citation>
    <scope>NUCLEOTIDE SEQUENCE [LARGE SCALE GENOMIC DNA]</scope>
    <source>
        <strain evidence="2 4">DSM 20755</strain>
    </source>
</reference>
<dbReference type="RefSeq" id="WP_126317044.1">
    <property type="nucleotide sequence ID" value="NZ_CP011312.1"/>
</dbReference>
<dbReference type="EMBL" id="LR134377">
    <property type="protein sequence ID" value="VEH08956.1"/>
    <property type="molecule type" value="Genomic_DNA"/>
</dbReference>
<feature type="transmembrane region" description="Helical" evidence="1">
    <location>
        <begin position="7"/>
        <end position="29"/>
    </location>
</feature>
<sequence length="67" mass="7342">MATSACATCIMFVAIVFTTASFLLTFQVYQQLIDLITGNYLRFISISSTTPSYTYASTTCFSSSLAR</sequence>
<gene>
    <name evidence="3" type="ORF">NCTC949_02082</name>
    <name evidence="2" type="ORF">UL82_07595</name>
</gene>
<dbReference type="STRING" id="35755.UL82_07595"/>
<accession>A0A0F6R158</accession>
<keyword evidence="1" id="KW-0812">Transmembrane</keyword>
<reference evidence="3 5" key="2">
    <citation type="submission" date="2018-12" db="EMBL/GenBank/DDBJ databases">
        <authorList>
            <consortium name="Pathogen Informatics"/>
        </authorList>
    </citation>
    <scope>NUCLEOTIDE SEQUENCE [LARGE SCALE GENOMIC DNA]</scope>
    <source>
        <strain evidence="3 5">NCTC949</strain>
    </source>
</reference>
<evidence type="ECO:0000256" key="1">
    <source>
        <dbReference type="SAM" id="Phobius"/>
    </source>
</evidence>
<organism evidence="2 4">
    <name type="scientific">Corynebacterium kutscheri</name>
    <dbReference type="NCBI Taxonomy" id="35755"/>
    <lineage>
        <taxon>Bacteria</taxon>
        <taxon>Bacillati</taxon>
        <taxon>Actinomycetota</taxon>
        <taxon>Actinomycetes</taxon>
        <taxon>Mycobacteriales</taxon>
        <taxon>Corynebacteriaceae</taxon>
        <taxon>Corynebacterium</taxon>
    </lineage>
</organism>
<proteinExistence type="predicted"/>
<name>A0A0F6R158_9CORY</name>
<dbReference type="EMBL" id="CP011312">
    <property type="protein sequence ID" value="AKE41680.1"/>
    <property type="molecule type" value="Genomic_DNA"/>
</dbReference>
<dbReference type="KEGG" id="cku:UL82_07595"/>
<dbReference type="Proteomes" id="UP000033457">
    <property type="component" value="Chromosome"/>
</dbReference>
<dbReference type="HOGENOM" id="CLU_2805176_0_0_11"/>
<evidence type="ECO:0000313" key="3">
    <source>
        <dbReference type="EMBL" id="VEH08956.1"/>
    </source>
</evidence>
<protein>
    <submittedName>
        <fullName evidence="2">Uncharacterized protein</fullName>
    </submittedName>
</protein>
<dbReference type="Proteomes" id="UP000271380">
    <property type="component" value="Chromosome"/>
</dbReference>
<keyword evidence="1" id="KW-0472">Membrane</keyword>
<dbReference type="AlphaFoldDB" id="A0A0F6R158"/>
<evidence type="ECO:0000313" key="4">
    <source>
        <dbReference type="Proteomes" id="UP000033457"/>
    </source>
</evidence>
<keyword evidence="1" id="KW-1133">Transmembrane helix</keyword>